<reference evidence="2" key="1">
    <citation type="submission" date="2017-02" db="UniProtKB">
        <authorList>
            <consortium name="WormBaseParasite"/>
        </authorList>
    </citation>
    <scope>IDENTIFICATION</scope>
</reference>
<accession>A0A0N5A7Z2</accession>
<evidence type="ECO:0000313" key="1">
    <source>
        <dbReference type="Proteomes" id="UP000046393"/>
    </source>
</evidence>
<sequence length="118" mass="14130">MKSYDFKPIIEVSLVLPIRSNPKCPHFCHQTQLLFYSLFGNVSGRRIYRLQSFGRRGKFNETEEITAYTDQQTMNKKIKRLVQWIEFIQNLQRQTKFPFLLQPWERAVLKINSKTFAI</sequence>
<organism evidence="1 2">
    <name type="scientific">Syphacia muris</name>
    <dbReference type="NCBI Taxonomy" id="451379"/>
    <lineage>
        <taxon>Eukaryota</taxon>
        <taxon>Metazoa</taxon>
        <taxon>Ecdysozoa</taxon>
        <taxon>Nematoda</taxon>
        <taxon>Chromadorea</taxon>
        <taxon>Rhabditida</taxon>
        <taxon>Spirurina</taxon>
        <taxon>Oxyuridomorpha</taxon>
        <taxon>Oxyuroidea</taxon>
        <taxon>Oxyuridae</taxon>
        <taxon>Syphacia</taxon>
    </lineage>
</organism>
<dbReference type="AlphaFoldDB" id="A0A0N5A7Z2"/>
<protein>
    <submittedName>
        <fullName evidence="2">Uncharacterized protein</fullName>
    </submittedName>
</protein>
<dbReference type="Proteomes" id="UP000046393">
    <property type="component" value="Unplaced"/>
</dbReference>
<name>A0A0N5A7Z2_9BILA</name>
<keyword evidence="1" id="KW-1185">Reference proteome</keyword>
<evidence type="ECO:0000313" key="2">
    <source>
        <dbReference type="WBParaSite" id="SMUV_0000016501-mRNA-1"/>
    </source>
</evidence>
<dbReference type="WBParaSite" id="SMUV_0000016501-mRNA-1">
    <property type="protein sequence ID" value="SMUV_0000016501-mRNA-1"/>
    <property type="gene ID" value="SMUV_0000016501"/>
</dbReference>
<proteinExistence type="predicted"/>